<name>A0A6L8W8J0_9PROT</name>
<dbReference type="Pfam" id="PF01464">
    <property type="entry name" value="SLT"/>
    <property type="match status" value="1"/>
</dbReference>
<dbReference type="InterPro" id="IPR023346">
    <property type="entry name" value="Lysozyme-like_dom_sf"/>
</dbReference>
<comment type="similarity">
    <text evidence="2">Belongs to the virb1 family.</text>
</comment>
<evidence type="ECO:0000256" key="4">
    <source>
        <dbReference type="SAM" id="SignalP"/>
    </source>
</evidence>
<evidence type="ECO:0000313" key="7">
    <source>
        <dbReference type="Proteomes" id="UP000476030"/>
    </source>
</evidence>
<sequence>MRNKVALVALMTSTMLIPMSALAANKARLEGDQTPVTRDSLLPAGSLPESETIPLPHLKPEIGQVALLHVELPPLPKKRPIGIELPPHPLATGLLNARDLKLYKEAFAEADKRHWDRAIEIAHRADYKLPAKIIEWRYFSTYRNQASFDQIARFIEENPDWPGQDTLHRRAEQALVDPADQNRVLQWFARRSPVTGIGMYRYGDALIKSGKRDEGAKWLRKAWHSAEFTEDIELEFLKNYGDLLTKSDHEKRLDNLLWERETDAAVRLFPFLNEDLKKLATARIRLIRNSWNVDQAIRAVPAELQNDPGLTFERAKWRRSKALDDESRDLLFEVDDTVPRADKWWHERHVQARKLLAKGHITDAYNLASQHGLTNGADFAAAEWLSGWIMLRFLGDGKEALGHFTRLYENVSYPISRARGAYWIGRSHDALGDAMTAKNWYKVAAEFYTTYYGQMALHELGERKLPAIPKISRVKSPASKGASPDIQVLIVRHLAEIGVTKWARPFLLEIAEKAQSESDYIAAAELANDIDRPDYAIAIAKRASQLGTELVEINWPVPDLAIENPPIEPALMLAITRQESTFAIDAISWAGARGLMQLMPGTAKLVSRNLNVSYSKALLTADPAYNTLLGSTYLANQIERFNGSYVLAIAAYNAGPANVSRWIKEWGDPRSGDIDMIDWIEFIPFAETRNYVQRVIENLQIYRERLARDEGSPLKISYDINRGSATH</sequence>
<dbReference type="InterPro" id="IPR008258">
    <property type="entry name" value="Transglycosylase_SLT_dom_1"/>
</dbReference>
<dbReference type="Gene3D" id="1.10.530.10">
    <property type="match status" value="1"/>
</dbReference>
<dbReference type="EMBL" id="WTUW01000002">
    <property type="protein sequence ID" value="MZR30792.1"/>
    <property type="molecule type" value="Genomic_DNA"/>
</dbReference>
<organism evidence="6 7">
    <name type="scientific">Sneathiella litorea</name>
    <dbReference type="NCBI Taxonomy" id="2606216"/>
    <lineage>
        <taxon>Bacteria</taxon>
        <taxon>Pseudomonadati</taxon>
        <taxon>Pseudomonadota</taxon>
        <taxon>Alphaproteobacteria</taxon>
        <taxon>Sneathiellales</taxon>
        <taxon>Sneathiellaceae</taxon>
        <taxon>Sneathiella</taxon>
    </lineage>
</organism>
<gene>
    <name evidence="6" type="ORF">GQE98_09120</name>
</gene>
<dbReference type="AlphaFoldDB" id="A0A6L8W8J0"/>
<comment type="caution">
    <text evidence="6">The sequence shown here is derived from an EMBL/GenBank/DDBJ whole genome shotgun (WGS) entry which is preliminary data.</text>
</comment>
<keyword evidence="7" id="KW-1185">Reference proteome</keyword>
<dbReference type="SUPFAM" id="SSF53955">
    <property type="entry name" value="Lysozyme-like"/>
    <property type="match status" value="1"/>
</dbReference>
<dbReference type="GO" id="GO:0042597">
    <property type="term" value="C:periplasmic space"/>
    <property type="evidence" value="ECO:0007669"/>
    <property type="project" value="InterPro"/>
</dbReference>
<comment type="similarity">
    <text evidence="1">Belongs to the transglycosylase Slt family.</text>
</comment>
<dbReference type="Proteomes" id="UP000476030">
    <property type="component" value="Unassembled WGS sequence"/>
</dbReference>
<feature type="domain" description="Transglycosylase SLT" evidence="5">
    <location>
        <begin position="563"/>
        <end position="666"/>
    </location>
</feature>
<proteinExistence type="inferred from homology"/>
<reference evidence="6 7" key="1">
    <citation type="submission" date="2019-12" db="EMBL/GenBank/DDBJ databases">
        <title>Snethiella sp. nov. sp. isolated from sea sand.</title>
        <authorList>
            <person name="Kim J."/>
            <person name="Jeong S.E."/>
            <person name="Jung H.S."/>
            <person name="Jeon C.O."/>
        </authorList>
    </citation>
    <scope>NUCLEOTIDE SEQUENCE [LARGE SCALE GENOMIC DNA]</scope>
    <source>
        <strain evidence="6 7">DP05</strain>
    </source>
</reference>
<evidence type="ECO:0000313" key="6">
    <source>
        <dbReference type="EMBL" id="MZR30792.1"/>
    </source>
</evidence>
<keyword evidence="3 4" id="KW-0732">Signal</keyword>
<feature type="signal peptide" evidence="4">
    <location>
        <begin position="1"/>
        <end position="23"/>
    </location>
</feature>
<feature type="chain" id="PRO_5026961173" evidence="4">
    <location>
        <begin position="24"/>
        <end position="727"/>
    </location>
</feature>
<dbReference type="PANTHER" id="PTHR37423">
    <property type="entry name" value="SOLUBLE LYTIC MUREIN TRANSGLYCOSYLASE-RELATED"/>
    <property type="match status" value="1"/>
</dbReference>
<evidence type="ECO:0000256" key="2">
    <source>
        <dbReference type="ARBA" id="ARBA00009387"/>
    </source>
</evidence>
<dbReference type="CDD" id="cd13401">
    <property type="entry name" value="Slt70-like"/>
    <property type="match status" value="1"/>
</dbReference>
<dbReference type="RefSeq" id="WP_161315344.1">
    <property type="nucleotide sequence ID" value="NZ_WTUW01000002.1"/>
</dbReference>
<evidence type="ECO:0000259" key="5">
    <source>
        <dbReference type="Pfam" id="PF01464"/>
    </source>
</evidence>
<protein>
    <submittedName>
        <fullName evidence="6">Transglycosylase SLT domain-containing protein</fullName>
    </submittedName>
</protein>
<evidence type="ECO:0000256" key="1">
    <source>
        <dbReference type="ARBA" id="ARBA00007734"/>
    </source>
</evidence>
<evidence type="ECO:0000256" key="3">
    <source>
        <dbReference type="ARBA" id="ARBA00022729"/>
    </source>
</evidence>
<dbReference type="GO" id="GO:0004553">
    <property type="term" value="F:hydrolase activity, hydrolyzing O-glycosyl compounds"/>
    <property type="evidence" value="ECO:0007669"/>
    <property type="project" value="InterPro"/>
</dbReference>
<dbReference type="Gene3D" id="1.25.20.10">
    <property type="entry name" value="Bacterial muramidases"/>
    <property type="match status" value="1"/>
</dbReference>
<dbReference type="PANTHER" id="PTHR37423:SF2">
    <property type="entry name" value="MEMBRANE-BOUND LYTIC MUREIN TRANSGLYCOSYLASE C"/>
    <property type="match status" value="1"/>
</dbReference>
<dbReference type="InterPro" id="IPR008939">
    <property type="entry name" value="Lytic_TGlycosylase_superhlx_U"/>
</dbReference>
<dbReference type="SUPFAM" id="SSF48435">
    <property type="entry name" value="Bacterial muramidases"/>
    <property type="match status" value="1"/>
</dbReference>
<accession>A0A6L8W8J0</accession>